<accession>A0A6C1B8D7</accession>
<evidence type="ECO:0000313" key="3">
    <source>
        <dbReference type="Proteomes" id="UP000501991"/>
    </source>
</evidence>
<feature type="region of interest" description="Disordered" evidence="1">
    <location>
        <begin position="16"/>
        <end position="48"/>
    </location>
</feature>
<proteinExistence type="predicted"/>
<gene>
    <name evidence="2" type="ORF">G3580_13785</name>
</gene>
<evidence type="ECO:0000313" key="2">
    <source>
        <dbReference type="EMBL" id="QID18600.1"/>
    </source>
</evidence>
<dbReference type="AlphaFoldDB" id="A0A6C1B8D7"/>
<protein>
    <submittedName>
        <fullName evidence="2">Uncharacterized protein</fullName>
    </submittedName>
</protein>
<reference evidence="2 3" key="1">
    <citation type="submission" date="2020-02" db="EMBL/GenBank/DDBJ databases">
        <title>Nitrogenibacter mangrovi gen. nov., sp. nov. isolated from mangrove sediment, a denitrifying betaproteobacterium.</title>
        <authorList>
            <person name="Liao H."/>
            <person name="Tian Y."/>
        </authorList>
    </citation>
    <scope>NUCLEOTIDE SEQUENCE [LARGE SCALE GENOMIC DNA]</scope>
    <source>
        <strain evidence="2 3">M9-3-2</strain>
    </source>
</reference>
<evidence type="ECO:0000256" key="1">
    <source>
        <dbReference type="SAM" id="MobiDB-lite"/>
    </source>
</evidence>
<sequence>MTMKKTDLYKNLAKQIERQQKGTTTPERFGTGAKGVGKRDKKAGTTPRLVPLTCRLPAELVTQLRAHAMDTDGGVSAVVAMALEQWLGRAEAPGESATPA</sequence>
<dbReference type="EMBL" id="CP048836">
    <property type="protein sequence ID" value="QID18600.1"/>
    <property type="molecule type" value="Genomic_DNA"/>
</dbReference>
<dbReference type="KEGG" id="azq:G3580_13785"/>
<name>A0A6C1B8D7_9RHOO</name>
<organism evidence="2 3">
    <name type="scientific">Nitrogeniibacter mangrovi</name>
    <dbReference type="NCBI Taxonomy" id="2016596"/>
    <lineage>
        <taxon>Bacteria</taxon>
        <taxon>Pseudomonadati</taxon>
        <taxon>Pseudomonadota</taxon>
        <taxon>Betaproteobacteria</taxon>
        <taxon>Rhodocyclales</taxon>
        <taxon>Zoogloeaceae</taxon>
        <taxon>Nitrogeniibacter</taxon>
    </lineage>
</organism>
<dbReference type="RefSeq" id="WP_173766406.1">
    <property type="nucleotide sequence ID" value="NZ_CP048836.1"/>
</dbReference>
<dbReference type="Proteomes" id="UP000501991">
    <property type="component" value="Chromosome"/>
</dbReference>
<keyword evidence="3" id="KW-1185">Reference proteome</keyword>